<evidence type="ECO:0008006" key="4">
    <source>
        <dbReference type="Google" id="ProtNLM"/>
    </source>
</evidence>
<organism evidence="2 3">
    <name type="scientific">Methanocella paludicola (strain DSM 17711 / JCM 13418 / NBRC 101707 / SANAE)</name>
    <dbReference type="NCBI Taxonomy" id="304371"/>
    <lineage>
        <taxon>Archaea</taxon>
        <taxon>Methanobacteriati</taxon>
        <taxon>Methanobacteriota</taxon>
        <taxon>Stenosarchaea group</taxon>
        <taxon>Methanomicrobia</taxon>
        <taxon>Methanocellales</taxon>
        <taxon>Methanocellaceae</taxon>
        <taxon>Methanocella</taxon>
    </lineage>
</organism>
<evidence type="ECO:0000256" key="1">
    <source>
        <dbReference type="SAM" id="Phobius"/>
    </source>
</evidence>
<feature type="transmembrane region" description="Helical" evidence="1">
    <location>
        <begin position="193"/>
        <end position="211"/>
    </location>
</feature>
<keyword evidence="1" id="KW-1133">Transmembrane helix</keyword>
<feature type="transmembrane region" description="Helical" evidence="1">
    <location>
        <begin position="114"/>
        <end position="137"/>
    </location>
</feature>
<keyword evidence="3" id="KW-1185">Reference proteome</keyword>
<name>D1YWE2_METPS</name>
<sequence length="258" mass="28224">MEGYEGLSDLLSNSIKYGLSNKRSILIWGAVYLVTMLLFFAGYIGGIFLLIMDEKSMIAWVLILISFIPVLILSVFLAGYVRRCLSGLFAGNDTVPDISDLAGMAVDGLKLSAIYIEAVVLMFIVFIPSIVFILLSYRYEEAIIGYCLLYPIELILMILVLGLNVVQWAIFADTGSLMSGLNPVKAARLIAGDLRYVAVAGIAALILYLILSVVSTVLTLLVITLLALPFAIMPFYFALIYILARFYQHAKGKLPAAG</sequence>
<reference evidence="3" key="3">
    <citation type="journal article" date="2011" name="PLoS ONE">
        <title>Genome sequence of a mesophilic hydrogenotrophic methanogen Methanocella paludicola, the first cultivated representative of the order Methanocellales.</title>
        <authorList>
            <person name="Sakai S."/>
            <person name="Takaki Y."/>
            <person name="Shimamura S."/>
            <person name="Sekine M."/>
            <person name="Tajima T."/>
            <person name="Kosugi H."/>
            <person name="Ichikawa N."/>
            <person name="Tasumi E."/>
            <person name="Hiraki A.T."/>
            <person name="Shimizu A."/>
            <person name="Kato Y."/>
            <person name="Nishiko R."/>
            <person name="Mori K."/>
            <person name="Fujita N."/>
            <person name="Imachi H."/>
            <person name="Takai K."/>
        </authorList>
    </citation>
    <scope>NUCLEOTIDE SEQUENCE [LARGE SCALE GENOMIC DNA]</scope>
    <source>
        <strain evidence="3">DSM 17711 / JCM 13418 / NBRC 101707 / SANAE</strain>
    </source>
</reference>
<dbReference type="STRING" id="304371.MCP_0692"/>
<feature type="transmembrane region" description="Helical" evidence="1">
    <location>
        <begin position="217"/>
        <end position="244"/>
    </location>
</feature>
<dbReference type="eggNOG" id="arCOG02879">
    <property type="taxonomic scope" value="Archaea"/>
</dbReference>
<gene>
    <name evidence="2" type="ordered locus">MCP_0692</name>
</gene>
<dbReference type="Proteomes" id="UP000001882">
    <property type="component" value="Chromosome"/>
</dbReference>
<reference evidence="2 3" key="2">
    <citation type="journal article" date="2008" name="Int. J. Syst. Evol. Microbiol.">
        <title>Methanocella paludicola gen. nov., sp. nov., a methane-producing archaeon, the first isolate of the lineage 'Rice Cluster I', and proposal of the new archaeal order Methanocellales ord. nov.</title>
        <authorList>
            <person name="Sakai S."/>
            <person name="Imachi H."/>
            <person name="Hanada S."/>
            <person name="Ohashi A."/>
            <person name="Harada H."/>
            <person name="Kamagata Y."/>
        </authorList>
    </citation>
    <scope>NUCLEOTIDE SEQUENCE [LARGE SCALE GENOMIC DNA]</scope>
    <source>
        <strain evidence="3">DSM 17711 / JCM 13418 / NBRC 101707 / SANAE</strain>
    </source>
</reference>
<dbReference type="InterPro" id="IPR025098">
    <property type="entry name" value="DUF4013"/>
</dbReference>
<dbReference type="AlphaFoldDB" id="D1YWE2"/>
<evidence type="ECO:0000313" key="2">
    <source>
        <dbReference type="EMBL" id="BAI60764.1"/>
    </source>
</evidence>
<dbReference type="GeneID" id="8680741"/>
<protein>
    <recommendedName>
        <fullName evidence="4">DUF4013 domain-containing protein</fullName>
    </recommendedName>
</protein>
<dbReference type="EMBL" id="AP011532">
    <property type="protein sequence ID" value="BAI60764.1"/>
    <property type="molecule type" value="Genomic_DNA"/>
</dbReference>
<dbReference type="KEGG" id="mpd:MCP_0692"/>
<proteinExistence type="predicted"/>
<dbReference type="Pfam" id="PF13197">
    <property type="entry name" value="DUF4013"/>
    <property type="match status" value="1"/>
</dbReference>
<reference evidence="2 3" key="1">
    <citation type="journal article" date="2007" name="Appl. Environ. Microbiol.">
        <title>Isolation of key methanogens for global methane emission from rice paddy fields: a novel isolate affiliated with the clone cluster rice cluster I.</title>
        <authorList>
            <person name="Sakai S."/>
            <person name="Imachi H."/>
            <person name="Sekiguchi Y."/>
            <person name="Ohashi A."/>
            <person name="Harada H."/>
            <person name="Kamagata Y."/>
        </authorList>
    </citation>
    <scope>NUCLEOTIDE SEQUENCE [LARGE SCALE GENOMIC DNA]</scope>
    <source>
        <strain evidence="3">DSM 17711 / JCM 13418 / NBRC 101707 / SANAE</strain>
    </source>
</reference>
<feature type="transmembrane region" description="Helical" evidence="1">
    <location>
        <begin position="143"/>
        <end position="172"/>
    </location>
</feature>
<feature type="transmembrane region" description="Helical" evidence="1">
    <location>
        <begin position="25"/>
        <end position="51"/>
    </location>
</feature>
<dbReference type="RefSeq" id="WP_012899444.1">
    <property type="nucleotide sequence ID" value="NC_013665.1"/>
</dbReference>
<evidence type="ECO:0000313" key="3">
    <source>
        <dbReference type="Proteomes" id="UP000001882"/>
    </source>
</evidence>
<dbReference type="InParanoid" id="D1YWE2"/>
<keyword evidence="1" id="KW-0472">Membrane</keyword>
<feature type="transmembrane region" description="Helical" evidence="1">
    <location>
        <begin position="57"/>
        <end position="81"/>
    </location>
</feature>
<keyword evidence="1" id="KW-0812">Transmembrane</keyword>
<accession>D1YWE2</accession>